<protein>
    <submittedName>
        <fullName evidence="2">Uncharacterized protein</fullName>
    </submittedName>
</protein>
<feature type="region of interest" description="Disordered" evidence="1">
    <location>
        <begin position="1"/>
        <end position="71"/>
    </location>
</feature>
<reference evidence="2" key="1">
    <citation type="submission" date="2025-08" db="UniProtKB">
        <authorList>
            <consortium name="Ensembl"/>
        </authorList>
    </citation>
    <scope>IDENTIFICATION</scope>
</reference>
<dbReference type="GeneTree" id="ENSGT00950000185066"/>
<dbReference type="Proteomes" id="UP000694540">
    <property type="component" value="Unplaced"/>
</dbReference>
<feature type="region of interest" description="Disordered" evidence="1">
    <location>
        <begin position="88"/>
        <end position="122"/>
    </location>
</feature>
<sequence length="122" mass="11745">MPSPTAARASVSVPTAASPAPEVTAARLSVSSPTWSSYCGPAESLGTRWGPKADNAASPSEGATAKAAGSHKGVIVNKPATSPVAMAPIPAPAPAPGPVIARPSASPSAVSAKAPSADPTAR</sequence>
<evidence type="ECO:0000313" key="2">
    <source>
        <dbReference type="Ensembl" id="ENSCWAP00000005514.1"/>
    </source>
</evidence>
<feature type="compositionally biased region" description="Low complexity" evidence="1">
    <location>
        <begin position="1"/>
        <end position="26"/>
    </location>
</feature>
<reference evidence="2" key="2">
    <citation type="submission" date="2025-09" db="UniProtKB">
        <authorList>
            <consortium name="Ensembl"/>
        </authorList>
    </citation>
    <scope>IDENTIFICATION</scope>
</reference>
<evidence type="ECO:0000256" key="1">
    <source>
        <dbReference type="SAM" id="MobiDB-lite"/>
    </source>
</evidence>
<dbReference type="AlphaFoldDB" id="A0A8C3VS52"/>
<organism evidence="2 3">
    <name type="scientific">Catagonus wagneri</name>
    <name type="common">Chacoan peccary</name>
    <dbReference type="NCBI Taxonomy" id="51154"/>
    <lineage>
        <taxon>Eukaryota</taxon>
        <taxon>Metazoa</taxon>
        <taxon>Chordata</taxon>
        <taxon>Craniata</taxon>
        <taxon>Vertebrata</taxon>
        <taxon>Euteleostomi</taxon>
        <taxon>Mammalia</taxon>
        <taxon>Eutheria</taxon>
        <taxon>Laurasiatheria</taxon>
        <taxon>Artiodactyla</taxon>
        <taxon>Suina</taxon>
        <taxon>Tayassuidae</taxon>
        <taxon>Catagonus</taxon>
    </lineage>
</organism>
<dbReference type="Ensembl" id="ENSCWAT00000005963.1">
    <property type="protein sequence ID" value="ENSCWAP00000005514.1"/>
    <property type="gene ID" value="ENSCWAG00000004258.1"/>
</dbReference>
<evidence type="ECO:0000313" key="3">
    <source>
        <dbReference type="Proteomes" id="UP000694540"/>
    </source>
</evidence>
<proteinExistence type="predicted"/>
<feature type="compositionally biased region" description="Low complexity" evidence="1">
    <location>
        <begin position="98"/>
        <end position="122"/>
    </location>
</feature>
<accession>A0A8C3VS52</accession>
<keyword evidence="3" id="KW-1185">Reference proteome</keyword>
<name>A0A8C3VS52_9CETA</name>